<keyword evidence="3" id="KW-1185">Reference proteome</keyword>
<keyword evidence="1" id="KW-1133">Transmembrane helix</keyword>
<dbReference type="EMBL" id="QXTF01000001">
    <property type="protein sequence ID" value="RIX31940.1"/>
    <property type="molecule type" value="Genomic_DNA"/>
</dbReference>
<dbReference type="Proteomes" id="UP000285023">
    <property type="component" value="Unassembled WGS sequence"/>
</dbReference>
<accession>A0A418Q2A5</accession>
<feature type="transmembrane region" description="Helical" evidence="1">
    <location>
        <begin position="46"/>
        <end position="66"/>
    </location>
</feature>
<evidence type="ECO:0000313" key="3">
    <source>
        <dbReference type="Proteomes" id="UP000285023"/>
    </source>
</evidence>
<feature type="transmembrane region" description="Helical" evidence="1">
    <location>
        <begin position="12"/>
        <end position="34"/>
    </location>
</feature>
<name>A0A418Q2A5_9SPHN</name>
<gene>
    <name evidence="2" type="ORF">D3M59_02805</name>
</gene>
<comment type="caution">
    <text evidence="2">The sequence shown here is derived from an EMBL/GenBank/DDBJ whole genome shotgun (WGS) entry which is preliminary data.</text>
</comment>
<protein>
    <submittedName>
        <fullName evidence="2">Uncharacterized protein</fullName>
    </submittedName>
</protein>
<evidence type="ECO:0000313" key="2">
    <source>
        <dbReference type="EMBL" id="RIX31940.1"/>
    </source>
</evidence>
<dbReference type="AlphaFoldDB" id="A0A418Q2A5"/>
<keyword evidence="1" id="KW-0812">Transmembrane</keyword>
<evidence type="ECO:0000256" key="1">
    <source>
        <dbReference type="SAM" id="Phobius"/>
    </source>
</evidence>
<organism evidence="2 3">
    <name type="scientific">Sphingomonas edaphi</name>
    <dbReference type="NCBI Taxonomy" id="2315689"/>
    <lineage>
        <taxon>Bacteria</taxon>
        <taxon>Pseudomonadati</taxon>
        <taxon>Pseudomonadota</taxon>
        <taxon>Alphaproteobacteria</taxon>
        <taxon>Sphingomonadales</taxon>
        <taxon>Sphingomonadaceae</taxon>
        <taxon>Sphingomonas</taxon>
    </lineage>
</organism>
<reference evidence="2 3" key="1">
    <citation type="submission" date="2018-09" db="EMBL/GenBank/DDBJ databases">
        <title>Sphingomonas sp. DAC4.</title>
        <authorList>
            <person name="Seo T."/>
        </authorList>
    </citation>
    <scope>NUCLEOTIDE SEQUENCE [LARGE SCALE GENOMIC DNA]</scope>
    <source>
        <strain evidence="2 3">DAC4</strain>
    </source>
</reference>
<proteinExistence type="predicted"/>
<keyword evidence="1" id="KW-0472">Membrane</keyword>
<sequence length="102" mass="11446">MLELRYRAPSWVYIFDLFWVCALGMVTMAMLGLVGERNPDLTNSDFVFIWTILLALLAAPLALHYFGTRNSDEELSYLLDFLAERIEAKPDLAGTLGSGSQV</sequence>